<dbReference type="Gene3D" id="3.40.50.2300">
    <property type="match status" value="1"/>
</dbReference>
<dbReference type="Pfam" id="PF00512">
    <property type="entry name" value="HisKA"/>
    <property type="match status" value="1"/>
</dbReference>
<organism evidence="11 12">
    <name type="scientific">Halorarum halophilum</name>
    <dbReference type="NCBI Taxonomy" id="2743090"/>
    <lineage>
        <taxon>Archaea</taxon>
        <taxon>Methanobacteriati</taxon>
        <taxon>Methanobacteriota</taxon>
        <taxon>Stenosarchaea group</taxon>
        <taxon>Halobacteria</taxon>
        <taxon>Halobacteriales</taxon>
        <taxon>Haloferacaceae</taxon>
        <taxon>Halorarum</taxon>
    </lineage>
</organism>
<dbReference type="Pfam" id="PF00072">
    <property type="entry name" value="Response_reg"/>
    <property type="match status" value="1"/>
</dbReference>
<dbReference type="AlphaFoldDB" id="A0A7D5GKM7"/>
<dbReference type="Gene3D" id="3.30.450.20">
    <property type="entry name" value="PAS domain"/>
    <property type="match status" value="1"/>
</dbReference>
<dbReference type="PROSITE" id="PS50110">
    <property type="entry name" value="RESPONSE_REGULATORY"/>
    <property type="match status" value="1"/>
</dbReference>
<dbReference type="InterPro" id="IPR029016">
    <property type="entry name" value="GAF-like_dom_sf"/>
</dbReference>
<dbReference type="SUPFAM" id="SSF55785">
    <property type="entry name" value="PYP-like sensor domain (PAS domain)"/>
    <property type="match status" value="1"/>
</dbReference>
<comment type="caution">
    <text evidence="6">Lacks conserved residue(s) required for the propagation of feature annotation.</text>
</comment>
<dbReference type="PROSITE" id="PS50113">
    <property type="entry name" value="PAC"/>
    <property type="match status" value="1"/>
</dbReference>
<evidence type="ECO:0000256" key="3">
    <source>
        <dbReference type="ARBA" id="ARBA00022679"/>
    </source>
</evidence>
<keyword evidence="12" id="KW-1185">Reference proteome</keyword>
<dbReference type="InterPro" id="IPR000700">
    <property type="entry name" value="PAS-assoc_C"/>
</dbReference>
<dbReference type="SUPFAM" id="SSF55781">
    <property type="entry name" value="GAF domain-like"/>
    <property type="match status" value="1"/>
</dbReference>
<evidence type="ECO:0000259" key="8">
    <source>
        <dbReference type="PROSITE" id="PS50110"/>
    </source>
</evidence>
<dbReference type="KEGG" id="halg:HUG10_07530"/>
<evidence type="ECO:0000259" key="9">
    <source>
        <dbReference type="PROSITE" id="PS50112"/>
    </source>
</evidence>
<name>A0A7D5GKM7_9EURY</name>
<sequence>MSKSPGTRIHVLYVDPACSNRRLELRTQEEVEFTVTTAMTLTDGRHQFDERAIDCVVSEYDLPDGTGIELLEAIRATDPALPFFLFTDSGSEAIASDALVAGVTGYLQKDRDADQLASLSTQITRAVARGRTSGRSNGTDRSRAVQRLHSTTRAVMQAETAVEVADRTVDAVRDILAMPANAVHLYDERDGGLRPIAWTESVEDLIGDVPTFYQGDSLAWQVYETGEPRIYNSHSAVTGRFNPDTVVRSEIILPLGADGVLLIGSPDSNAFDETDVSLAQTLAANVTTALARIEREQELREERSFIDQALNTLTDVFFVIGTEGEILRWNDRAREAFGYSDAELAVMDVADAFSEREYERVATAIEEALTTGAAVVEADVQTAAGDAISYEFTGARLTDTEGDLVGLVGVGRDITARKRRERELERQNERLEEFAGIVSHDLRNPLNVAQGRLGLLEAERDGEHLDSIRRAHDRMEALIDDILTVARTGETAENLVPVALADVVDSCWETVATGDATLVIDTTLTIRAETGQLKQLLENLFRNAIEHGGSTVTVTVGDMADGFYVEDDGAGIPAGEREHVFDIGYSLSPGGTGIGLRIIDQVATAHGWTVSVTDGMTGGARFEITGITTKPTAT</sequence>
<evidence type="ECO:0000256" key="6">
    <source>
        <dbReference type="PROSITE-ProRule" id="PRU00169"/>
    </source>
</evidence>
<dbReference type="SUPFAM" id="SSF52172">
    <property type="entry name" value="CheY-like"/>
    <property type="match status" value="1"/>
</dbReference>
<reference evidence="11 12" key="1">
    <citation type="submission" date="2020-07" db="EMBL/GenBank/DDBJ databases">
        <title>Gai3-2, isolated from salt lake.</title>
        <authorList>
            <person name="Cui H."/>
            <person name="Shi X."/>
        </authorList>
    </citation>
    <scope>NUCLEOTIDE SEQUENCE [LARGE SCALE GENOMIC DNA]</scope>
    <source>
        <strain evidence="11 12">Gai3-2</strain>
    </source>
</reference>
<dbReference type="Proteomes" id="UP000509750">
    <property type="component" value="Chromosome"/>
</dbReference>
<dbReference type="InterPro" id="IPR000014">
    <property type="entry name" value="PAS"/>
</dbReference>
<keyword evidence="4" id="KW-0418">Kinase</keyword>
<dbReference type="Gene3D" id="3.30.450.40">
    <property type="match status" value="1"/>
</dbReference>
<dbReference type="CDD" id="cd00130">
    <property type="entry name" value="PAS"/>
    <property type="match status" value="1"/>
</dbReference>
<dbReference type="Pfam" id="PF08448">
    <property type="entry name" value="PAS_4"/>
    <property type="match status" value="1"/>
</dbReference>
<dbReference type="OrthoDB" id="8127at2157"/>
<dbReference type="InterPro" id="IPR003661">
    <property type="entry name" value="HisK_dim/P_dom"/>
</dbReference>
<dbReference type="SMART" id="SM00448">
    <property type="entry name" value="REC"/>
    <property type="match status" value="1"/>
</dbReference>
<comment type="catalytic activity">
    <reaction evidence="1">
        <text>ATP + protein L-histidine = ADP + protein N-phospho-L-histidine.</text>
        <dbReference type="EC" id="2.7.13.3"/>
    </reaction>
</comment>
<dbReference type="SMART" id="SM00387">
    <property type="entry name" value="HATPase_c"/>
    <property type="match status" value="1"/>
</dbReference>
<dbReference type="Gene3D" id="3.30.565.10">
    <property type="entry name" value="Histidine kinase-like ATPase, C-terminal domain"/>
    <property type="match status" value="1"/>
</dbReference>
<protein>
    <recommendedName>
        <fullName evidence="2">histidine kinase</fullName>
        <ecNumber evidence="2">2.7.13.3</ecNumber>
    </recommendedName>
</protein>
<dbReference type="Pfam" id="PF13185">
    <property type="entry name" value="GAF_2"/>
    <property type="match status" value="1"/>
</dbReference>
<dbReference type="CDD" id="cd00156">
    <property type="entry name" value="REC"/>
    <property type="match status" value="1"/>
</dbReference>
<dbReference type="PROSITE" id="PS50109">
    <property type="entry name" value="HIS_KIN"/>
    <property type="match status" value="1"/>
</dbReference>
<dbReference type="SMART" id="SM00091">
    <property type="entry name" value="PAS"/>
    <property type="match status" value="1"/>
</dbReference>
<dbReference type="EC" id="2.7.13.3" evidence="2"/>
<dbReference type="InterPro" id="IPR011006">
    <property type="entry name" value="CheY-like_superfamily"/>
</dbReference>
<dbReference type="InterPro" id="IPR003018">
    <property type="entry name" value="GAF"/>
</dbReference>
<dbReference type="SMART" id="SM00065">
    <property type="entry name" value="GAF"/>
    <property type="match status" value="1"/>
</dbReference>
<proteinExistence type="predicted"/>
<dbReference type="GeneID" id="56028673"/>
<accession>A0A7D5GKM7</accession>
<evidence type="ECO:0000256" key="2">
    <source>
        <dbReference type="ARBA" id="ARBA00012438"/>
    </source>
</evidence>
<dbReference type="PROSITE" id="PS50112">
    <property type="entry name" value="PAS"/>
    <property type="match status" value="1"/>
</dbReference>
<evidence type="ECO:0000256" key="5">
    <source>
        <dbReference type="ARBA" id="ARBA00023012"/>
    </source>
</evidence>
<keyword evidence="5" id="KW-0902">Two-component regulatory system</keyword>
<dbReference type="GO" id="GO:0000155">
    <property type="term" value="F:phosphorelay sensor kinase activity"/>
    <property type="evidence" value="ECO:0007669"/>
    <property type="project" value="InterPro"/>
</dbReference>
<dbReference type="PANTHER" id="PTHR43711:SF1">
    <property type="entry name" value="HISTIDINE KINASE 1"/>
    <property type="match status" value="1"/>
</dbReference>
<dbReference type="NCBIfam" id="TIGR00229">
    <property type="entry name" value="sensory_box"/>
    <property type="match status" value="1"/>
</dbReference>
<keyword evidence="3" id="KW-0808">Transferase</keyword>
<dbReference type="CDD" id="cd00075">
    <property type="entry name" value="HATPase"/>
    <property type="match status" value="1"/>
</dbReference>
<dbReference type="PANTHER" id="PTHR43711">
    <property type="entry name" value="TWO-COMPONENT HISTIDINE KINASE"/>
    <property type="match status" value="1"/>
</dbReference>
<dbReference type="SUPFAM" id="SSF55874">
    <property type="entry name" value="ATPase domain of HSP90 chaperone/DNA topoisomerase II/histidine kinase"/>
    <property type="match status" value="1"/>
</dbReference>
<evidence type="ECO:0000259" key="7">
    <source>
        <dbReference type="PROSITE" id="PS50109"/>
    </source>
</evidence>
<dbReference type="CDD" id="cd00082">
    <property type="entry name" value="HisKA"/>
    <property type="match status" value="1"/>
</dbReference>
<evidence type="ECO:0000259" key="10">
    <source>
        <dbReference type="PROSITE" id="PS50113"/>
    </source>
</evidence>
<gene>
    <name evidence="11" type="ORF">HUG10_07530</name>
</gene>
<feature type="domain" description="PAC" evidence="10">
    <location>
        <begin position="374"/>
        <end position="426"/>
    </location>
</feature>
<evidence type="ECO:0000313" key="12">
    <source>
        <dbReference type="Proteomes" id="UP000509750"/>
    </source>
</evidence>
<dbReference type="Gene3D" id="1.10.287.130">
    <property type="match status" value="1"/>
</dbReference>
<dbReference type="InterPro" id="IPR003594">
    <property type="entry name" value="HATPase_dom"/>
</dbReference>
<dbReference type="InterPro" id="IPR050736">
    <property type="entry name" value="Sensor_HK_Regulatory"/>
</dbReference>
<dbReference type="SUPFAM" id="SSF47384">
    <property type="entry name" value="Homodimeric domain of signal transducing histidine kinase"/>
    <property type="match status" value="1"/>
</dbReference>
<evidence type="ECO:0000256" key="1">
    <source>
        <dbReference type="ARBA" id="ARBA00000085"/>
    </source>
</evidence>
<dbReference type="InterPro" id="IPR036097">
    <property type="entry name" value="HisK_dim/P_sf"/>
</dbReference>
<evidence type="ECO:0000256" key="4">
    <source>
        <dbReference type="ARBA" id="ARBA00022777"/>
    </source>
</evidence>
<dbReference type="InterPro" id="IPR036890">
    <property type="entry name" value="HATPase_C_sf"/>
</dbReference>
<dbReference type="InterPro" id="IPR035965">
    <property type="entry name" value="PAS-like_dom_sf"/>
</dbReference>
<dbReference type="InterPro" id="IPR005467">
    <property type="entry name" value="His_kinase_dom"/>
</dbReference>
<feature type="domain" description="PAS" evidence="9">
    <location>
        <begin position="302"/>
        <end position="372"/>
    </location>
</feature>
<dbReference type="Pfam" id="PF02518">
    <property type="entry name" value="HATPase_c"/>
    <property type="match status" value="1"/>
</dbReference>
<dbReference type="RefSeq" id="WP_179168982.1">
    <property type="nucleotide sequence ID" value="NZ_CP058529.1"/>
</dbReference>
<dbReference type="SMART" id="SM00388">
    <property type="entry name" value="HisKA"/>
    <property type="match status" value="1"/>
</dbReference>
<feature type="domain" description="Response regulatory" evidence="8">
    <location>
        <begin position="10"/>
        <end position="124"/>
    </location>
</feature>
<feature type="domain" description="Histidine kinase" evidence="7">
    <location>
        <begin position="437"/>
        <end position="630"/>
    </location>
</feature>
<evidence type="ECO:0000313" key="11">
    <source>
        <dbReference type="EMBL" id="QLG27407.1"/>
    </source>
</evidence>
<dbReference type="InterPro" id="IPR013656">
    <property type="entry name" value="PAS_4"/>
</dbReference>
<dbReference type="EMBL" id="CP058529">
    <property type="protein sequence ID" value="QLG27407.1"/>
    <property type="molecule type" value="Genomic_DNA"/>
</dbReference>
<dbReference type="InterPro" id="IPR001789">
    <property type="entry name" value="Sig_transdc_resp-reg_receiver"/>
</dbReference>